<gene>
    <name evidence="1" type="primary">P76002</name>
</gene>
<proteinExistence type="predicted"/>
<dbReference type="AlphaFoldDB" id="A0A5K1K2J6"/>
<dbReference type="EMBL" id="LR727713">
    <property type="protein sequence ID" value="VWO99533.1"/>
    <property type="molecule type" value="Genomic_DNA"/>
</dbReference>
<evidence type="ECO:0000313" key="1">
    <source>
        <dbReference type="EMBL" id="VWO99533.1"/>
    </source>
</evidence>
<name>A0A5K1K2J6_9APHY</name>
<reference evidence="1" key="1">
    <citation type="submission" date="2019-10" db="EMBL/GenBank/DDBJ databases">
        <authorList>
            <person name="Nor Muhammad N."/>
        </authorList>
    </citation>
    <scope>NUCLEOTIDE SEQUENCE</scope>
</reference>
<organism evidence="1">
    <name type="scientific">Ganoderma boninense</name>
    <dbReference type="NCBI Taxonomy" id="34458"/>
    <lineage>
        <taxon>Eukaryota</taxon>
        <taxon>Fungi</taxon>
        <taxon>Dikarya</taxon>
        <taxon>Basidiomycota</taxon>
        <taxon>Agaricomycotina</taxon>
        <taxon>Agaricomycetes</taxon>
        <taxon>Polyporales</taxon>
        <taxon>Polyporaceae</taxon>
        <taxon>Ganoderma</taxon>
    </lineage>
</organism>
<accession>A0A5K1K2J6</accession>
<protein>
    <submittedName>
        <fullName evidence="1">Inhibitor of g-type lysozyme</fullName>
    </submittedName>
</protein>
<sequence>MRVPPRKYAPNSEVLWCYTSPLRPHASRDWRTGTIANGKPEAPFFSQKRKCWLYPIIMDRPTGPRILHWVRENDISGSRKSPEWRLGRRPKASL</sequence>